<evidence type="ECO:0000313" key="2">
    <source>
        <dbReference type="EMBL" id="RGE55672.1"/>
    </source>
</evidence>
<reference evidence="2 5" key="1">
    <citation type="submission" date="2018-08" db="EMBL/GenBank/DDBJ databases">
        <title>A genome reference for cultivated species of the human gut microbiota.</title>
        <authorList>
            <person name="Zou Y."/>
            <person name="Xue W."/>
            <person name="Luo G."/>
        </authorList>
    </citation>
    <scope>NUCLEOTIDE SEQUENCE [LARGE SCALE GENOMIC DNA]</scope>
    <source>
        <strain evidence="3 5">AF26-4BH</strain>
        <strain evidence="2">TF05-5AC</strain>
    </source>
</reference>
<dbReference type="EMBL" id="QVLV01000039">
    <property type="protein sequence ID" value="RGE55672.1"/>
    <property type="molecule type" value="Genomic_DNA"/>
</dbReference>
<dbReference type="Pfam" id="PF08769">
    <property type="entry name" value="Spo0A_C"/>
    <property type="match status" value="1"/>
</dbReference>
<evidence type="ECO:0000259" key="1">
    <source>
        <dbReference type="Pfam" id="PF08769"/>
    </source>
</evidence>
<sequence length="163" mass="18671">MSCMWVSVSDCNQSHIFQLTQLLRQDKDLQIILSYGAPGGDNRGSGSAQRRIERLLSRIGMPSHLKGYQYLKTALEICLNDMEALDGITKRLYPEVAKKHKTTKEKVEHAVRHAIESAWKRGDEREHKNLFGYCQTEGKRPTNAEFITRMADYLLHDTTSFLS</sequence>
<gene>
    <name evidence="3" type="ORF">DWY69_28245</name>
    <name evidence="2" type="ORF">DXC51_28095</name>
</gene>
<feature type="domain" description="Sporulation initiation factor Spo0A C-terminal" evidence="1">
    <location>
        <begin position="52"/>
        <end position="154"/>
    </location>
</feature>
<evidence type="ECO:0000313" key="4">
    <source>
        <dbReference type="Proteomes" id="UP000260812"/>
    </source>
</evidence>
<dbReference type="GeneID" id="97990612"/>
<accession>A0A3E3HV53</accession>
<dbReference type="GO" id="GO:0003700">
    <property type="term" value="F:DNA-binding transcription factor activity"/>
    <property type="evidence" value="ECO:0007669"/>
    <property type="project" value="InterPro"/>
</dbReference>
<dbReference type="OrthoDB" id="1971735at2"/>
<dbReference type="InterPro" id="IPR016032">
    <property type="entry name" value="Sig_transdc_resp-reg_C-effctor"/>
</dbReference>
<dbReference type="SUPFAM" id="SSF46894">
    <property type="entry name" value="C-terminal effector domain of the bipartite response regulators"/>
    <property type="match status" value="1"/>
</dbReference>
<protein>
    <recommendedName>
        <fullName evidence="1">Sporulation initiation factor Spo0A C-terminal domain-containing protein</fullName>
    </recommendedName>
</protein>
<dbReference type="Proteomes" id="UP000261166">
    <property type="component" value="Unassembled WGS sequence"/>
</dbReference>
<evidence type="ECO:0000313" key="3">
    <source>
        <dbReference type="EMBL" id="RGE63726.1"/>
    </source>
</evidence>
<dbReference type="GO" id="GO:0005509">
    <property type="term" value="F:calcium ion binding"/>
    <property type="evidence" value="ECO:0007669"/>
    <property type="project" value="InterPro"/>
</dbReference>
<dbReference type="AlphaFoldDB" id="A0A3E3HV53"/>
<name>A0A3E3HV53_9FIRM</name>
<dbReference type="RefSeq" id="WP_025488595.1">
    <property type="nucleotide sequence ID" value="NZ_CALBAU010000245.1"/>
</dbReference>
<keyword evidence="4" id="KW-1185">Reference proteome</keyword>
<dbReference type="InterPro" id="IPR014879">
    <property type="entry name" value="Spo0A_C"/>
</dbReference>
<proteinExistence type="predicted"/>
<evidence type="ECO:0000313" key="5">
    <source>
        <dbReference type="Proteomes" id="UP000261166"/>
    </source>
</evidence>
<organism evidence="2 4">
    <name type="scientific">Eisenbergiella massiliensis</name>
    <dbReference type="NCBI Taxonomy" id="1720294"/>
    <lineage>
        <taxon>Bacteria</taxon>
        <taxon>Bacillati</taxon>
        <taxon>Bacillota</taxon>
        <taxon>Clostridia</taxon>
        <taxon>Lachnospirales</taxon>
        <taxon>Lachnospiraceae</taxon>
        <taxon>Eisenbergiella</taxon>
    </lineage>
</organism>
<dbReference type="EMBL" id="QVLU01000045">
    <property type="protein sequence ID" value="RGE63726.1"/>
    <property type="molecule type" value="Genomic_DNA"/>
</dbReference>
<dbReference type="GO" id="GO:0003677">
    <property type="term" value="F:DNA binding"/>
    <property type="evidence" value="ECO:0007669"/>
    <property type="project" value="InterPro"/>
</dbReference>
<dbReference type="GO" id="GO:0005737">
    <property type="term" value="C:cytoplasm"/>
    <property type="evidence" value="ECO:0007669"/>
    <property type="project" value="InterPro"/>
</dbReference>
<dbReference type="GO" id="GO:0042173">
    <property type="term" value="P:regulation of sporulation resulting in formation of a cellular spore"/>
    <property type="evidence" value="ECO:0007669"/>
    <property type="project" value="InterPro"/>
</dbReference>
<dbReference type="Gene3D" id="1.10.10.10">
    <property type="entry name" value="Winged helix-like DNA-binding domain superfamily/Winged helix DNA-binding domain"/>
    <property type="match status" value="1"/>
</dbReference>
<dbReference type="InterPro" id="IPR036388">
    <property type="entry name" value="WH-like_DNA-bd_sf"/>
</dbReference>
<comment type="caution">
    <text evidence="2">The sequence shown here is derived from an EMBL/GenBank/DDBJ whole genome shotgun (WGS) entry which is preliminary data.</text>
</comment>
<dbReference type="Proteomes" id="UP000260812">
    <property type="component" value="Unassembled WGS sequence"/>
</dbReference>